<dbReference type="GO" id="GO:0045292">
    <property type="term" value="P:mRNA cis splicing, via spliceosome"/>
    <property type="evidence" value="ECO:0007669"/>
    <property type="project" value="UniProtKB-UniRule"/>
</dbReference>
<protein>
    <recommendedName>
        <fullName evidence="2">Pre-mRNA-splicing factor</fullName>
    </recommendedName>
</protein>
<dbReference type="GO" id="GO:0005684">
    <property type="term" value="C:U2-type spliceosomal complex"/>
    <property type="evidence" value="ECO:0007669"/>
    <property type="project" value="UniProtKB-UniRule"/>
</dbReference>
<dbReference type="PANTHER" id="PTHR10887">
    <property type="entry name" value="DNA2/NAM7 HELICASE FAMILY"/>
    <property type="match status" value="1"/>
</dbReference>
<dbReference type="InterPro" id="IPR048967">
    <property type="entry name" value="Aquarius_insert"/>
</dbReference>
<feature type="domain" description="RNA helicase aquarius N-terminal" evidence="6">
    <location>
        <begin position="32"/>
        <end position="419"/>
    </location>
</feature>
<feature type="region of interest" description="Disordered" evidence="3">
    <location>
        <begin position="1413"/>
        <end position="1440"/>
    </location>
</feature>
<accession>A0A4Z1HL23</accession>
<keyword evidence="2" id="KW-0507">mRNA processing</keyword>
<dbReference type="InterPro" id="IPR041679">
    <property type="entry name" value="DNA2/NAM7-like_C"/>
</dbReference>
<feature type="domain" description="DNA2/NAM7 helicase helicase" evidence="4">
    <location>
        <begin position="824"/>
        <end position="1114"/>
    </location>
</feature>
<dbReference type="GO" id="GO:0004386">
    <property type="term" value="F:helicase activity"/>
    <property type="evidence" value="ECO:0007669"/>
    <property type="project" value="InterPro"/>
</dbReference>
<dbReference type="Pfam" id="PF13087">
    <property type="entry name" value="AAA_12"/>
    <property type="match status" value="1"/>
</dbReference>
<dbReference type="FunFam" id="3.40.50.300:FF:000507">
    <property type="entry name" value="Pre-mRNA-splicing factor"/>
    <property type="match status" value="1"/>
</dbReference>
<keyword evidence="1" id="KW-0378">Hydrolase</keyword>
<keyword evidence="1" id="KW-0347">Helicase</keyword>
<evidence type="ECO:0000256" key="1">
    <source>
        <dbReference type="ARBA" id="ARBA00022806"/>
    </source>
</evidence>
<feature type="region of interest" description="Disordered" evidence="3">
    <location>
        <begin position="737"/>
        <end position="807"/>
    </location>
</feature>
<dbReference type="Pfam" id="PF21144">
    <property type="entry name" value="Aquarius_N_3rd"/>
    <property type="match status" value="1"/>
</dbReference>
<feature type="compositionally biased region" description="Basic and acidic residues" evidence="3">
    <location>
        <begin position="775"/>
        <end position="785"/>
    </location>
</feature>
<evidence type="ECO:0000259" key="7">
    <source>
        <dbReference type="Pfam" id="PF21143"/>
    </source>
</evidence>
<dbReference type="InterPro" id="IPR045055">
    <property type="entry name" value="DNA2/NAM7-like"/>
</dbReference>
<dbReference type="InterPro" id="IPR047187">
    <property type="entry name" value="SF1_C_Upf1"/>
</dbReference>
<dbReference type="InterPro" id="IPR027417">
    <property type="entry name" value="P-loop_NTPase"/>
</dbReference>
<dbReference type="Pfam" id="PF16399">
    <property type="entry name" value="Aquarius_N_1st"/>
    <property type="match status" value="1"/>
</dbReference>
<dbReference type="PIRSF" id="PIRSF038901">
    <property type="entry name" value="AQR_cwf11"/>
    <property type="match status" value="1"/>
</dbReference>
<evidence type="ECO:0000259" key="8">
    <source>
        <dbReference type="Pfam" id="PF21144"/>
    </source>
</evidence>
<proteinExistence type="inferred from homology"/>
<comment type="subunit">
    <text evidence="2">Belongs to the 40S cdc5-associated complex (or cwf complex), a spliceosome sub-complex reminiscent of a late-stage spliceosome.</text>
</comment>
<dbReference type="Gene3D" id="3.40.50.300">
    <property type="entry name" value="P-loop containing nucleotide triphosphate hydrolases"/>
    <property type="match status" value="2"/>
</dbReference>
<dbReference type="GO" id="GO:0003729">
    <property type="term" value="F:mRNA binding"/>
    <property type="evidence" value="ECO:0007669"/>
    <property type="project" value="TreeGrafter"/>
</dbReference>
<dbReference type="Proteomes" id="UP000297452">
    <property type="component" value="Unassembled WGS sequence"/>
</dbReference>
<evidence type="ECO:0000313" key="10">
    <source>
        <dbReference type="Proteomes" id="UP000297452"/>
    </source>
</evidence>
<feature type="domain" description="RNA helicase aquarius insertion" evidence="8">
    <location>
        <begin position="714"/>
        <end position="805"/>
    </location>
</feature>
<dbReference type="Pfam" id="PF21143">
    <property type="entry name" value="Aquarius_N_2nd"/>
    <property type="match status" value="1"/>
</dbReference>
<evidence type="ECO:0000259" key="6">
    <source>
        <dbReference type="Pfam" id="PF16399"/>
    </source>
</evidence>
<evidence type="ECO:0000313" key="9">
    <source>
        <dbReference type="EMBL" id="TGO49351.1"/>
    </source>
</evidence>
<comment type="caution">
    <text evidence="9">The sequence shown here is derived from an EMBL/GenBank/DDBJ whole genome shotgun (WGS) entry which is preliminary data.</text>
</comment>
<organism evidence="9 10">
    <name type="scientific">Botryotinia narcissicola</name>
    <dbReference type="NCBI Taxonomy" id="278944"/>
    <lineage>
        <taxon>Eukaryota</taxon>
        <taxon>Fungi</taxon>
        <taxon>Dikarya</taxon>
        <taxon>Ascomycota</taxon>
        <taxon>Pezizomycotina</taxon>
        <taxon>Leotiomycetes</taxon>
        <taxon>Helotiales</taxon>
        <taxon>Sclerotiniaceae</taxon>
        <taxon>Botryotinia</taxon>
    </lineage>
</organism>
<dbReference type="InterPro" id="IPR048966">
    <property type="entry name" value="Aquarius_b-barrel"/>
</dbReference>
<keyword evidence="1" id="KW-0547">Nucleotide-binding</keyword>
<evidence type="ECO:0000259" key="5">
    <source>
        <dbReference type="Pfam" id="PF13087"/>
    </source>
</evidence>
<evidence type="ECO:0000256" key="3">
    <source>
        <dbReference type="SAM" id="MobiDB-lite"/>
    </source>
</evidence>
<dbReference type="InterPro" id="IPR032174">
    <property type="entry name" value="Aquarius_N"/>
</dbReference>
<dbReference type="SUPFAM" id="SSF52540">
    <property type="entry name" value="P-loop containing nucleoside triphosphate hydrolases"/>
    <property type="match status" value="1"/>
</dbReference>
<evidence type="ECO:0000259" key="4">
    <source>
        <dbReference type="Pfam" id="PF13086"/>
    </source>
</evidence>
<dbReference type="STRING" id="278944.A0A4Z1HL23"/>
<dbReference type="InterPro" id="IPR041677">
    <property type="entry name" value="DNA2/NAM7_AAA_11"/>
</dbReference>
<reference evidence="9 10" key="1">
    <citation type="submission" date="2017-12" db="EMBL/GenBank/DDBJ databases">
        <title>Comparative genomics of Botrytis spp.</title>
        <authorList>
            <person name="Valero-Jimenez C.A."/>
            <person name="Tapia P."/>
            <person name="Veloso J."/>
            <person name="Silva-Moreno E."/>
            <person name="Staats M."/>
            <person name="Valdes J.H."/>
            <person name="Van Kan J.A.L."/>
        </authorList>
    </citation>
    <scope>NUCLEOTIDE SEQUENCE [LARGE SCALE GENOMIC DNA]</scope>
    <source>
        <strain evidence="9 10">MUCL2120</strain>
    </source>
</reference>
<comment type="subcellular location">
    <subcellularLocation>
        <location evidence="2">Nucleus</location>
    </subcellularLocation>
</comment>
<keyword evidence="10" id="KW-1185">Reference proteome</keyword>
<sequence>MAPMTKGRGQGKVVEETMVMPSAEETQDESSFSQLAAKHWLKPSKKATKVKVKPDVIKKEIWDVLEHEDFSYRSLLTLENLHILENYLWPGYSEDASNFHILLIVLIVNVRTREHLPTWDIFADNTPDFSTLFRRILSMTLDTTLSATIRTHLLAFIISAFQSLDNGIVRKECAPLVSISIWHNISSEKKREKILDHTVQLKKAWRAAGKRYEASDEPTKARLRFERSWLLTLILDFFNQLYGDKIKTENVQYCERFIEFLSDLQSQLPTRRYVNTLLQDLHVLPTIRLSPAFNEEENGLLRDLYALLKHYTYFAFNDHTGVQHSRTEAYERHCATLVSLQRNALKHFKEKLTILALSNYSSIDKRVELEGHLESLTDTEMTELCELLDLRTSYPSSAKVVVDRKFLLETLLSTHEKRKTFQETARDLSILPTESTLFERTLLRNDGFDGSQPLAIPKLNLQYLTVGDFLWRSFILHRCESFYEIRRDVEDTIKRLRPVAGRTGQTSFEGFSRMALPIAKPSILEVVPPLVGDDKPALVRAEVTIDVSRMAENVRREWDSLRPDDVIFLLSVKATDVSAMIVNGGASTSDAQNLGLKYLRAAEVIQVQDDRGRSLMNYNGQVNGNARAGSRRLQLKLDAAMYKEDKDRVDKGKPDIYETMNIIVRRKGRENNFKPILESIRSLTLSDVPLAPWLHEVFLGYGDPAGANYTRLSNQLKKVDYRDTFLDWQHLIESLPGRTVEPNDDVTGSFGPPYVLQTVPKAAEPPARPTKKRRREAEPAPKDEPQAIQVSSYKPPSTGPYPMDAPKLNQVRFTPAQIEAIISGTQPGLTVIVGPPGTGKTDVATQIINNLYHNFPNQRTLLIAHSNQALNQLFQKIVALDIDERHLLRLGHGEEELDTETNFSKHGRVESFLENRDGYLREVDRLAANFGAPGAHGSSAETAGYFNLVYVEPAWIRFQEVMKNPNSTSESIVSAFPFHYYFSNAPQPLFPPGADKDAVIDVATGCYNHVTKIFAELEDVRPFEILRRDRYKANYLLTNEARIIAMTSTHAAMRRREISSLGFHYDNVVMEEAAQITEIENFIPMALQKPANGGTPLQRVVLCGDHFQISPVVQNLAFRHYANLEQSLFSRLVRLGVPTINLDQQGRARPSIASLYSWRYQNLGNLPIVSTAPEYQTANAGFKYDYQFIQVSDYKGKGEMEPTPHFIQNLGEAEYAVAIYQYMRLLGYPASKISILSTYAGQRALIKDVLSHRCAKNPLFGLPKIVTTVDKYQGEISDVILSLTRTSLFGYLRDIRRLTVALSRARLGLYILGRRDVFESCFELNQAFDILLSRPDKLTLSTGEMWPSQRILANEEGLESVQGEAVMEGVEHLGQYVFEMINSKIRQLREERGLPEGGAEVLAIEKGKVVGDDVETGEGYEGVGEDDDIIEPEEEFDGVD</sequence>
<keyword evidence="1" id="KW-0067">ATP-binding</keyword>
<dbReference type="CDD" id="cd17935">
    <property type="entry name" value="EEXXQc_AQR"/>
    <property type="match status" value="1"/>
</dbReference>
<name>A0A4Z1HL23_9HELO</name>
<dbReference type="Pfam" id="PF13086">
    <property type="entry name" value="AAA_11"/>
    <property type="match status" value="1"/>
</dbReference>
<feature type="domain" description="DNA2/NAM7 helicase-like C-terminal" evidence="5">
    <location>
        <begin position="1124"/>
        <end position="1315"/>
    </location>
</feature>
<evidence type="ECO:0000256" key="2">
    <source>
        <dbReference type="PIRNR" id="PIRNR038901"/>
    </source>
</evidence>
<gene>
    <name evidence="9" type="ORF">BOTNAR_0435g00070</name>
</gene>
<keyword evidence="2" id="KW-0539">Nucleus</keyword>
<dbReference type="OrthoDB" id="1879at2759"/>
<keyword evidence="2" id="KW-0508">mRNA splicing</keyword>
<dbReference type="PANTHER" id="PTHR10887:SF5">
    <property type="entry name" value="RNA HELICASE AQUARIUS"/>
    <property type="match status" value="1"/>
</dbReference>
<dbReference type="EMBL" id="PQXJ01000435">
    <property type="protein sequence ID" value="TGO49351.1"/>
    <property type="molecule type" value="Genomic_DNA"/>
</dbReference>
<dbReference type="CDD" id="cd18808">
    <property type="entry name" value="SF1_C_Upf1"/>
    <property type="match status" value="1"/>
</dbReference>
<dbReference type="GO" id="GO:0071013">
    <property type="term" value="C:catalytic step 2 spliceosome"/>
    <property type="evidence" value="ECO:0007669"/>
    <property type="project" value="TreeGrafter"/>
</dbReference>
<comment type="similarity">
    <text evidence="2">Belongs to the CWF11 family.</text>
</comment>
<feature type="domain" description="RNA helicase aquarius beta-barrel" evidence="7">
    <location>
        <begin position="498"/>
        <end position="666"/>
    </location>
</feature>
<dbReference type="InterPro" id="IPR026300">
    <property type="entry name" value="CWF11_fam"/>
</dbReference>
<comment type="function">
    <text evidence="2">Involved in mRNA splicing where it associates with cdc5 and the other cwf proteins as part of the spliceosome.</text>
</comment>